<reference evidence="1 2" key="1">
    <citation type="journal article" date="2018" name="Environ. Microbiol.">
        <title>Novel energy conservation strategies and behaviour of Pelotomaculum schinkii driving syntrophic propionate catabolism.</title>
        <authorList>
            <person name="Hidalgo-Ahumada C.A.P."/>
            <person name="Nobu M.K."/>
            <person name="Narihiro T."/>
            <person name="Tamaki H."/>
            <person name="Liu W.T."/>
            <person name="Kamagata Y."/>
            <person name="Stams A.J.M."/>
            <person name="Imachi H."/>
            <person name="Sousa D.Z."/>
        </authorList>
    </citation>
    <scope>NUCLEOTIDE SEQUENCE [LARGE SCALE GENOMIC DNA]</scope>
    <source>
        <strain evidence="1 2">MGP</strain>
    </source>
</reference>
<dbReference type="RefSeq" id="WP_134214354.1">
    <property type="nucleotide sequence ID" value="NZ_QFFZ01000030.1"/>
</dbReference>
<evidence type="ECO:0000313" key="1">
    <source>
        <dbReference type="EMBL" id="TEB10239.1"/>
    </source>
</evidence>
<dbReference type="Pfam" id="PF08665">
    <property type="entry name" value="PglZ"/>
    <property type="match status" value="1"/>
</dbReference>
<dbReference type="AlphaFoldDB" id="A0A4Y7RNB8"/>
<proteinExistence type="predicted"/>
<evidence type="ECO:0000313" key="2">
    <source>
        <dbReference type="Proteomes" id="UP000297597"/>
    </source>
</evidence>
<dbReference type="NCBIfam" id="TIGR02687">
    <property type="entry name" value="BREX-1 system phosphatase PglZ type A"/>
    <property type="match status" value="1"/>
</dbReference>
<gene>
    <name evidence="1" type="ORF">Pmgp_02539</name>
</gene>
<accession>A0A4Y7RNB8</accession>
<name>A0A4Y7RNB8_9FIRM</name>
<dbReference type="OrthoDB" id="9769734at2"/>
<dbReference type="InterPro" id="IPR014060">
    <property type="entry name" value="PglZ"/>
</dbReference>
<keyword evidence="2" id="KW-1185">Reference proteome</keyword>
<comment type="caution">
    <text evidence="1">The sequence shown here is derived from an EMBL/GenBank/DDBJ whole genome shotgun (WGS) entry which is preliminary data.</text>
</comment>
<sequence length="848" mass="97249">MNLTEVKKSLERQFARELSQGSVRNIVFWYDEEGVFADDIDSLALEGVKIIKLYDNNMFATKLFIEETDTTGNLLVYSPLPRPANRENWLTDTIKYSQTFSTDETSLNLLNFKIDSALRHVVARYKLFFRNSERCKRFEGYHLAPYTEAKIDVGVLSALCKLPAPNLDNVVRTLLIELANGESTVYGSIAKFGNMDALWALIQKSYGYNFPEQSLEKLAILLLCTHLAHSINGNLPKEWQTYVSANSNCFVFVDNFMKNSQLWEAYNKLAGFVAERLNLSERTSKWSIDEIVDCDTFEEFDRSIISRVCENIGQGVGEYERYRKVIHSRKNRRYYPQFKIEYDVLLYACEYLELAQKHAELSGFTVVKLFDEYTKTFYKLDSSYRHFLLGYDKLAERDGFGPLFEKVENSYTNWYLNELSMKWCALWDDERVWQVPGITSQQGFYDKYVRRFVADNERLIVVISDGLRYESAVELSAILNREQKGSSELDVMLGVIPSYTALGMASLLPHKNISITDKADIEIDGISTKGTDNRGKILKLVKEESVVTTYDHVMGMTGKKMAEKFSGVKLIYIYHNTIDARGDNAATEHEVFEATEKCFRELSGLVRALRNNISAINILITADHGYIYRRKPLAERDKTPKEDAAAIETKRRFILTKENIDMQGTQVFSMDYLTKDKTDIHAVIPRATNCFKIQGAGSCYVHGGTNLQEVVIPVIRFKSDKNLHRSMGAKKVSLGLTNLSRKITSVITHLTFFQNEPVGEKLLPLRVTAYFADEAGNRISNENIIIAESTSDKPDERTYKEKFTLKDMPYDKSKKYYLVLKDEDEIVNSEYLRIPFIIDLVFGGSIQF</sequence>
<dbReference type="EMBL" id="QFFZ01000030">
    <property type="protein sequence ID" value="TEB10239.1"/>
    <property type="molecule type" value="Genomic_DNA"/>
</dbReference>
<dbReference type="Proteomes" id="UP000297597">
    <property type="component" value="Unassembled WGS sequence"/>
</dbReference>
<organism evidence="1 2">
    <name type="scientific">Pelotomaculum propionicicum</name>
    <dbReference type="NCBI Taxonomy" id="258475"/>
    <lineage>
        <taxon>Bacteria</taxon>
        <taxon>Bacillati</taxon>
        <taxon>Bacillota</taxon>
        <taxon>Clostridia</taxon>
        <taxon>Eubacteriales</taxon>
        <taxon>Desulfotomaculaceae</taxon>
        <taxon>Pelotomaculum</taxon>
    </lineage>
</organism>
<protein>
    <submittedName>
        <fullName evidence="1">Uncharacterized protein</fullName>
    </submittedName>
</protein>